<name>A8MIZ5_ALKOO</name>
<protein>
    <submittedName>
        <fullName evidence="3">Uncharacterized protein</fullName>
    </submittedName>
</protein>
<gene>
    <name evidence="3" type="ordered locus">Clos_2244</name>
</gene>
<dbReference type="KEGG" id="aoe:Clos_2244"/>
<accession>A8MIZ5</accession>
<keyword evidence="2" id="KW-0732">Signal</keyword>
<dbReference type="HOGENOM" id="CLU_805716_0_0_9"/>
<dbReference type="Proteomes" id="UP000000269">
    <property type="component" value="Chromosome"/>
</dbReference>
<dbReference type="OrthoDB" id="9820449at2"/>
<proteinExistence type="predicted"/>
<dbReference type="RefSeq" id="WP_012160084.1">
    <property type="nucleotide sequence ID" value="NC_009922.1"/>
</dbReference>
<evidence type="ECO:0000313" key="3">
    <source>
        <dbReference type="EMBL" id="ABW19777.1"/>
    </source>
</evidence>
<dbReference type="AlphaFoldDB" id="A8MIZ5"/>
<evidence type="ECO:0000256" key="1">
    <source>
        <dbReference type="SAM" id="Coils"/>
    </source>
</evidence>
<feature type="coiled-coil region" evidence="1">
    <location>
        <begin position="55"/>
        <end position="116"/>
    </location>
</feature>
<evidence type="ECO:0000313" key="4">
    <source>
        <dbReference type="Proteomes" id="UP000000269"/>
    </source>
</evidence>
<reference evidence="4" key="1">
    <citation type="submission" date="2007-10" db="EMBL/GenBank/DDBJ databases">
        <title>Complete genome of Alkaliphilus oremlandii OhILAs.</title>
        <authorList>
            <person name="Copeland A."/>
            <person name="Lucas S."/>
            <person name="Lapidus A."/>
            <person name="Barry K."/>
            <person name="Detter J.C."/>
            <person name="Glavina del Rio T."/>
            <person name="Hammon N."/>
            <person name="Israni S."/>
            <person name="Dalin E."/>
            <person name="Tice H."/>
            <person name="Pitluck S."/>
            <person name="Chain P."/>
            <person name="Malfatti S."/>
            <person name="Shin M."/>
            <person name="Vergez L."/>
            <person name="Schmutz J."/>
            <person name="Larimer F."/>
            <person name="Land M."/>
            <person name="Hauser L."/>
            <person name="Kyrpides N."/>
            <person name="Mikhailova N."/>
            <person name="Stolz J.F."/>
            <person name="Dawson A."/>
            <person name="Fisher E."/>
            <person name="Crable B."/>
            <person name="Perera E."/>
            <person name="Lisak J."/>
            <person name="Ranganathan M."/>
            <person name="Basu P."/>
            <person name="Richardson P."/>
        </authorList>
    </citation>
    <scope>NUCLEOTIDE SEQUENCE [LARGE SCALE GENOMIC DNA]</scope>
    <source>
        <strain evidence="4">OhILAs</strain>
    </source>
</reference>
<dbReference type="EMBL" id="CP000853">
    <property type="protein sequence ID" value="ABW19777.1"/>
    <property type="molecule type" value="Genomic_DNA"/>
</dbReference>
<feature type="chain" id="PRO_5038849217" evidence="2">
    <location>
        <begin position="22"/>
        <end position="344"/>
    </location>
</feature>
<keyword evidence="1" id="KW-0175">Coiled coil</keyword>
<evidence type="ECO:0000256" key="2">
    <source>
        <dbReference type="SAM" id="SignalP"/>
    </source>
</evidence>
<sequence length="344" mass="38371">MKKLLSSILALTMVFSTFATAFASESATGYTTGRVDRSTIENLFPRKSNRSISNMTAAEEEKARFEEILPELQALYREQQILNENGEFTSEVDRKISDLEIEIDRMTNVVQLSNNQIATLSSKPVVPSGNNYINVYGVTTTGSYNGKTYDVFHIYAASKKWDGFANPLAYSNSNLVLLTDNAYANNEFLQTLEAVAKFYLGSKYLKFAIADFVLLSKYPSFFDRGTTQELAVNYTAQQTFVYSYVAEKGIDWYNHTQTTEQLGLAEVFTATSTKAGIPTKATSTKNNVLKSLNYANSNNAAKMLAQGVFKQTYYVGGFSYYIGSQKKATVNTNTYRELYSIPGL</sequence>
<keyword evidence="4" id="KW-1185">Reference proteome</keyword>
<feature type="signal peptide" evidence="2">
    <location>
        <begin position="1"/>
        <end position="21"/>
    </location>
</feature>
<organism evidence="3 4">
    <name type="scientific">Alkaliphilus oremlandii (strain OhILAs)</name>
    <name type="common">Clostridium oremlandii (strain OhILAs)</name>
    <dbReference type="NCBI Taxonomy" id="350688"/>
    <lineage>
        <taxon>Bacteria</taxon>
        <taxon>Bacillati</taxon>
        <taxon>Bacillota</taxon>
        <taxon>Clostridia</taxon>
        <taxon>Peptostreptococcales</taxon>
        <taxon>Natronincolaceae</taxon>
        <taxon>Alkaliphilus</taxon>
    </lineage>
</organism>